<dbReference type="InterPro" id="IPR036390">
    <property type="entry name" value="WH_DNA-bd_sf"/>
</dbReference>
<dbReference type="KEGG" id="obj:EIO64_11235"/>
<evidence type="ECO:0000256" key="1">
    <source>
        <dbReference type="ARBA" id="ARBA00023172"/>
    </source>
</evidence>
<keyword evidence="1" id="KW-0233">DNA recombination</keyword>
<gene>
    <name evidence="3" type="ORF">EIO64_11235</name>
</gene>
<feature type="domain" description="Tyr recombinase" evidence="2">
    <location>
        <begin position="29"/>
        <end position="137"/>
    </location>
</feature>
<evidence type="ECO:0000313" key="4">
    <source>
        <dbReference type="Proteomes" id="UP000298642"/>
    </source>
</evidence>
<keyword evidence="4" id="KW-1185">Reference proteome</keyword>
<dbReference type="GO" id="GO:0015074">
    <property type="term" value="P:DNA integration"/>
    <property type="evidence" value="ECO:0007669"/>
    <property type="project" value="InterPro"/>
</dbReference>
<dbReference type="Gene3D" id="1.10.10.10">
    <property type="entry name" value="Winged helix-like DNA-binding domain superfamily/Winged helix DNA-binding domain"/>
    <property type="match status" value="1"/>
</dbReference>
<protein>
    <submittedName>
        <fullName evidence="3">Tyrosine-type recombinase/integrase</fullName>
    </submittedName>
</protein>
<dbReference type="GeneID" id="89520417"/>
<dbReference type="InterPro" id="IPR002104">
    <property type="entry name" value="Integrase_catalytic"/>
</dbReference>
<dbReference type="GO" id="GO:0003677">
    <property type="term" value="F:DNA binding"/>
    <property type="evidence" value="ECO:0007669"/>
    <property type="project" value="InterPro"/>
</dbReference>
<dbReference type="InterPro" id="IPR011010">
    <property type="entry name" value="DNA_brk_join_enz"/>
</dbReference>
<evidence type="ECO:0000313" key="3">
    <source>
        <dbReference type="EMBL" id="QCI59719.1"/>
    </source>
</evidence>
<name>A0A4D7AKW8_9FIRM</name>
<dbReference type="Proteomes" id="UP000298642">
    <property type="component" value="Chromosome"/>
</dbReference>
<dbReference type="SUPFAM" id="SSF46785">
    <property type="entry name" value="Winged helix' DNA-binding domain"/>
    <property type="match status" value="1"/>
</dbReference>
<dbReference type="Pfam" id="PF00589">
    <property type="entry name" value="Phage_integrase"/>
    <property type="match status" value="1"/>
</dbReference>
<reference evidence="4" key="1">
    <citation type="submission" date="2018-12" db="EMBL/GenBank/DDBJ databases">
        <title>Dusodibacter welbiota gen. nov., sp. nov., isolated from human faeces and emended description of the Oscillibacter genus.</title>
        <authorList>
            <person name="Le Roy T."/>
            <person name="Van der Smissen P."/>
            <person name="Delzenne N."/>
            <person name="Muccioli G."/>
            <person name="Collet J.F."/>
            <person name="Cani P.D."/>
        </authorList>
    </citation>
    <scope>NUCLEOTIDE SEQUENCE [LARGE SCALE GENOMIC DNA]</scope>
    <source>
        <strain evidence="4">J115</strain>
    </source>
</reference>
<dbReference type="RefSeq" id="WP_136891365.1">
    <property type="nucleotide sequence ID" value="NZ_CP034413.3"/>
</dbReference>
<dbReference type="AlphaFoldDB" id="A0A4D7AKW8"/>
<accession>A0A4D7AKW8</accession>
<dbReference type="InterPro" id="IPR013762">
    <property type="entry name" value="Integrase-like_cat_sf"/>
</dbReference>
<proteinExistence type="predicted"/>
<dbReference type="EMBL" id="CP034413">
    <property type="protein sequence ID" value="QCI59719.1"/>
    <property type="molecule type" value="Genomic_DNA"/>
</dbReference>
<sequence>MREFFVNRPDTAAMERLLGSHASDAAGVAVRLAWQAGLLRDEITNLTWDQVDFERNQLQLPARTIPITQMLADYLRSVYRKWTFLTGNSTNNCVICSDRYHKQMQPQAISRIARRVLDEVGQTNVRLVDLRHDYIIRQLEQHDWSYVARITGMEIRSLQLHFAQYLPNGRAGPKHSEKSGDIDEFKLWKILQAEKDTPAGLVLWLTWSMGLTAKNIVSLTWDQVDLEKNLIHLPEGEVPLTAAAKRILAKRLQKRTEDLHVLLSAESKKPMDVSRVSRITRTALIRGGMENWTLRDLWTRYEKSNWEQKITEAIRRSGPITRSQIMELYGQTKSAAYQRLRAMLDKGLLVRVGYKYYLPDSVVPPERQQEALYEYLKKEGFACRKDITTALQIETEQCSALLKHEVDSGNLIKVGQKYYLKES</sequence>
<dbReference type="Gene3D" id="1.10.443.10">
    <property type="entry name" value="Intergrase catalytic core"/>
    <property type="match status" value="2"/>
</dbReference>
<evidence type="ECO:0000259" key="2">
    <source>
        <dbReference type="Pfam" id="PF00589"/>
    </source>
</evidence>
<dbReference type="SUPFAM" id="SSF56349">
    <property type="entry name" value="DNA breaking-rejoining enzymes"/>
    <property type="match status" value="2"/>
</dbReference>
<dbReference type="InterPro" id="IPR036388">
    <property type="entry name" value="WH-like_DNA-bd_sf"/>
</dbReference>
<organism evidence="3 4">
    <name type="scientific">Dysosmobacter welbionis</name>
    <dbReference type="NCBI Taxonomy" id="2093857"/>
    <lineage>
        <taxon>Bacteria</taxon>
        <taxon>Bacillati</taxon>
        <taxon>Bacillota</taxon>
        <taxon>Clostridia</taxon>
        <taxon>Eubacteriales</taxon>
        <taxon>Oscillospiraceae</taxon>
        <taxon>Dysosmobacter</taxon>
    </lineage>
</organism>
<dbReference type="GO" id="GO:0006310">
    <property type="term" value="P:DNA recombination"/>
    <property type="evidence" value="ECO:0007669"/>
    <property type="project" value="UniProtKB-KW"/>
</dbReference>